<feature type="region of interest" description="Disordered" evidence="6">
    <location>
        <begin position="204"/>
        <end position="235"/>
    </location>
</feature>
<accession>A0ABV6VDE1</accession>
<dbReference type="Pfam" id="PF07690">
    <property type="entry name" value="MFS_1"/>
    <property type="match status" value="1"/>
</dbReference>
<evidence type="ECO:0000256" key="3">
    <source>
        <dbReference type="ARBA" id="ARBA00022692"/>
    </source>
</evidence>
<name>A0ABV6VDE1_9ACTN</name>
<dbReference type="PANTHER" id="PTHR23513:SF11">
    <property type="entry name" value="STAPHYLOFERRIN A TRANSPORTER"/>
    <property type="match status" value="1"/>
</dbReference>
<feature type="compositionally biased region" description="Low complexity" evidence="6">
    <location>
        <begin position="224"/>
        <end position="235"/>
    </location>
</feature>
<feature type="transmembrane region" description="Helical" evidence="7">
    <location>
        <begin position="148"/>
        <end position="170"/>
    </location>
</feature>
<feature type="transmembrane region" description="Helical" evidence="7">
    <location>
        <begin position="82"/>
        <end position="103"/>
    </location>
</feature>
<feature type="transmembrane region" description="Helical" evidence="7">
    <location>
        <begin position="20"/>
        <end position="43"/>
    </location>
</feature>
<proteinExistence type="predicted"/>
<comment type="subcellular location">
    <subcellularLocation>
        <location evidence="1">Cell membrane</location>
        <topology evidence="1">Multi-pass membrane protein</topology>
    </subcellularLocation>
</comment>
<feature type="transmembrane region" description="Helical" evidence="7">
    <location>
        <begin position="319"/>
        <end position="337"/>
    </location>
</feature>
<protein>
    <submittedName>
        <fullName evidence="9">MFS transporter</fullName>
    </submittedName>
</protein>
<dbReference type="Gene3D" id="1.20.1250.20">
    <property type="entry name" value="MFS general substrate transporter like domains"/>
    <property type="match status" value="1"/>
</dbReference>
<feature type="transmembrane region" description="Helical" evidence="7">
    <location>
        <begin position="343"/>
        <end position="364"/>
    </location>
</feature>
<evidence type="ECO:0000256" key="5">
    <source>
        <dbReference type="ARBA" id="ARBA00023136"/>
    </source>
</evidence>
<evidence type="ECO:0000256" key="2">
    <source>
        <dbReference type="ARBA" id="ARBA00022475"/>
    </source>
</evidence>
<feature type="transmembrane region" description="Helical" evidence="7">
    <location>
        <begin position="256"/>
        <end position="280"/>
    </location>
</feature>
<dbReference type="SUPFAM" id="SSF103473">
    <property type="entry name" value="MFS general substrate transporter"/>
    <property type="match status" value="1"/>
</dbReference>
<keyword evidence="10" id="KW-1185">Reference proteome</keyword>
<evidence type="ECO:0000256" key="4">
    <source>
        <dbReference type="ARBA" id="ARBA00022989"/>
    </source>
</evidence>
<dbReference type="InterPro" id="IPR036259">
    <property type="entry name" value="MFS_trans_sf"/>
</dbReference>
<dbReference type="EMBL" id="JBHEZX010000008">
    <property type="protein sequence ID" value="MFC1411760.1"/>
    <property type="molecule type" value="Genomic_DNA"/>
</dbReference>
<gene>
    <name evidence="9" type="ORF">ACEZDG_21060</name>
</gene>
<feature type="compositionally biased region" description="Acidic residues" evidence="6">
    <location>
        <begin position="211"/>
        <end position="223"/>
    </location>
</feature>
<feature type="transmembrane region" description="Helical" evidence="7">
    <location>
        <begin position="385"/>
        <end position="406"/>
    </location>
</feature>
<evidence type="ECO:0000313" key="10">
    <source>
        <dbReference type="Proteomes" id="UP001592582"/>
    </source>
</evidence>
<keyword evidence="2" id="KW-1003">Cell membrane</keyword>
<dbReference type="InterPro" id="IPR011701">
    <property type="entry name" value="MFS"/>
</dbReference>
<dbReference type="InterPro" id="IPR020846">
    <property type="entry name" value="MFS_dom"/>
</dbReference>
<feature type="domain" description="Major facilitator superfamily (MFS) profile" evidence="8">
    <location>
        <begin position="17"/>
        <end position="434"/>
    </location>
</feature>
<dbReference type="RefSeq" id="WP_380511860.1">
    <property type="nucleotide sequence ID" value="NZ_JBHEZX010000008.1"/>
</dbReference>
<dbReference type="CDD" id="cd06173">
    <property type="entry name" value="MFS_MefA_like"/>
    <property type="match status" value="1"/>
</dbReference>
<evidence type="ECO:0000256" key="1">
    <source>
        <dbReference type="ARBA" id="ARBA00004651"/>
    </source>
</evidence>
<evidence type="ECO:0000259" key="8">
    <source>
        <dbReference type="PROSITE" id="PS50850"/>
    </source>
</evidence>
<comment type="caution">
    <text evidence="9">The sequence shown here is derived from an EMBL/GenBank/DDBJ whole genome shotgun (WGS) entry which is preliminary data.</text>
</comment>
<evidence type="ECO:0000256" key="7">
    <source>
        <dbReference type="SAM" id="Phobius"/>
    </source>
</evidence>
<feature type="transmembrane region" description="Helical" evidence="7">
    <location>
        <begin position="412"/>
        <end position="429"/>
    </location>
</feature>
<evidence type="ECO:0000256" key="6">
    <source>
        <dbReference type="SAM" id="MobiDB-lite"/>
    </source>
</evidence>
<evidence type="ECO:0000313" key="9">
    <source>
        <dbReference type="EMBL" id="MFC1411760.1"/>
    </source>
</evidence>
<keyword evidence="4 7" id="KW-1133">Transmembrane helix</keyword>
<feature type="transmembrane region" description="Helical" evidence="7">
    <location>
        <begin position="55"/>
        <end position="75"/>
    </location>
</feature>
<feature type="region of interest" description="Disordered" evidence="6">
    <location>
        <begin position="440"/>
        <end position="471"/>
    </location>
</feature>
<dbReference type="PROSITE" id="PS50850">
    <property type="entry name" value="MFS"/>
    <property type="match status" value="1"/>
</dbReference>
<keyword evidence="3 7" id="KW-0812">Transmembrane</keyword>
<organism evidence="9 10">
    <name type="scientific">Streptacidiphilus alkalitolerans</name>
    <dbReference type="NCBI Taxonomy" id="3342712"/>
    <lineage>
        <taxon>Bacteria</taxon>
        <taxon>Bacillati</taxon>
        <taxon>Actinomycetota</taxon>
        <taxon>Actinomycetes</taxon>
        <taxon>Kitasatosporales</taxon>
        <taxon>Streptomycetaceae</taxon>
        <taxon>Streptacidiphilus</taxon>
    </lineage>
</organism>
<dbReference type="Proteomes" id="UP001592582">
    <property type="component" value="Unassembled WGS sequence"/>
</dbReference>
<sequence>MPPADHRSALAPLRHPAFRFLAAGRGVSTLGNGVAPIALAFAVLDLTGSLNDLGLVVGARTLFNVIFLLFGGVIADRLPRHLVMVGSGVLSGCSQAVVATLVLSHSASIPALMVLSAANGTFAAFALPASSALMPQTVPEELRQSANALNRMIGNTTQILGASLGGVLVATVGSGWGLAADSASFLLSALLFLRVRVPIAPAPAPASTDADVQDADASTDTEDTATPSPTPQAAAGKRAGLISELREGWQEFASRTWVWVVVVAFGFINAALAGCASVLGPAVADATFGRSWWGGVLAAETAGAVLGGLVALRWRPQRLLLVGVACVGAGVALPLGLALHIQVYVLAAAGFLCGMCLEQFGVAWETSLQQEVPGDRLARVYSYDMVGSFVAIPVAQVAIGPLASAFGVRDTLLGAAVVILLGTLAMLAVRDVRTLRVRRADGAPDRAPDGAPGGPLPDTAAGGELPDPVTG</sequence>
<dbReference type="PANTHER" id="PTHR23513">
    <property type="entry name" value="INTEGRAL MEMBRANE EFFLUX PROTEIN-RELATED"/>
    <property type="match status" value="1"/>
</dbReference>
<reference evidence="9 10" key="1">
    <citation type="submission" date="2024-09" db="EMBL/GenBank/DDBJ databases">
        <authorList>
            <person name="Lee S.D."/>
        </authorList>
    </citation>
    <scope>NUCLEOTIDE SEQUENCE [LARGE SCALE GENOMIC DNA]</scope>
    <source>
        <strain evidence="9 10">N1-1</strain>
    </source>
</reference>
<keyword evidence="5 7" id="KW-0472">Membrane</keyword>
<feature type="transmembrane region" description="Helical" evidence="7">
    <location>
        <begin position="292"/>
        <end position="312"/>
    </location>
</feature>